<dbReference type="GeneID" id="24608662"/>
<dbReference type="GO" id="GO:0003676">
    <property type="term" value="F:nucleic acid binding"/>
    <property type="evidence" value="ECO:0007669"/>
    <property type="project" value="InterPro"/>
</dbReference>
<accession>A0A0A0RQI8</accession>
<dbReference type="Gene3D" id="3.30.420.10">
    <property type="entry name" value="Ribonuclease H-like superfamily/Ribonuclease H"/>
    <property type="match status" value="1"/>
</dbReference>
<dbReference type="GO" id="GO:0004523">
    <property type="term" value="F:RNA-DNA hybrid ribonuclease activity"/>
    <property type="evidence" value="ECO:0007669"/>
    <property type="project" value="InterPro"/>
</dbReference>
<name>A0A0A0RQI8_9CAUD</name>
<organism evidence="2 3">
    <name type="scientific">Escherichia phage Seurat</name>
    <dbReference type="NCBI Taxonomy" id="1540098"/>
    <lineage>
        <taxon>Viruses</taxon>
        <taxon>Duplodnaviria</taxon>
        <taxon>Heunggongvirae</taxon>
        <taxon>Uroviricota</taxon>
        <taxon>Caudoviricetes</taxon>
        <taxon>Queuovirinae</taxon>
        <taxon>Seuratvirus</taxon>
        <taxon>Seuratvirus seurat</taxon>
    </lineage>
</organism>
<evidence type="ECO:0000259" key="1">
    <source>
        <dbReference type="PROSITE" id="PS50879"/>
    </source>
</evidence>
<dbReference type="Pfam" id="PF00075">
    <property type="entry name" value="RNase_H"/>
    <property type="match status" value="1"/>
</dbReference>
<evidence type="ECO:0000313" key="2">
    <source>
        <dbReference type="EMBL" id="AIW03914.1"/>
    </source>
</evidence>
<dbReference type="InterPro" id="IPR036397">
    <property type="entry name" value="RNaseH_sf"/>
</dbReference>
<dbReference type="CDD" id="cd06222">
    <property type="entry name" value="RNase_H_like"/>
    <property type="match status" value="1"/>
</dbReference>
<dbReference type="SUPFAM" id="SSF53098">
    <property type="entry name" value="Ribonuclease H-like"/>
    <property type="match status" value="1"/>
</dbReference>
<keyword evidence="3" id="KW-1185">Reference proteome</keyword>
<dbReference type="Proteomes" id="UP000030205">
    <property type="component" value="Segment"/>
</dbReference>
<dbReference type="RefSeq" id="YP_009151995.1">
    <property type="nucleotide sequence ID" value="NC_027378.1"/>
</dbReference>
<feature type="domain" description="RNase H type-1" evidence="1">
    <location>
        <begin position="1"/>
        <end position="142"/>
    </location>
</feature>
<dbReference type="InterPro" id="IPR012337">
    <property type="entry name" value="RNaseH-like_sf"/>
</dbReference>
<protein>
    <submittedName>
        <fullName evidence="2">RNaseH</fullName>
    </submittedName>
</protein>
<dbReference type="InterPro" id="IPR002156">
    <property type="entry name" value="RNaseH_domain"/>
</dbReference>
<evidence type="ECO:0000313" key="3">
    <source>
        <dbReference type="Proteomes" id="UP000030205"/>
    </source>
</evidence>
<gene>
    <name evidence="2" type="ORF">CPT_Seurat51</name>
</gene>
<proteinExistence type="predicted"/>
<reference evidence="2 3" key="1">
    <citation type="submission" date="2014-07" db="EMBL/GenBank/DDBJ databases">
        <title>The Complete Genome of Enterotoxigenic Escherichia coli Siphophage Seurat.</title>
        <authorList>
            <person name="Doan D.P."/>
            <person name="Lessor L.E."/>
            <person name="Hernandez A.C."/>
            <person name="Everett G.F.K."/>
        </authorList>
    </citation>
    <scope>NUCLEOTIDE SEQUENCE [LARGE SCALE GENOMIC DNA]</scope>
</reference>
<dbReference type="InterPro" id="IPR044730">
    <property type="entry name" value="RNase_H-like_dom_plant"/>
</dbReference>
<dbReference type="KEGG" id="vg:24608662"/>
<dbReference type="EMBL" id="KM236243">
    <property type="protein sequence ID" value="AIW03914.1"/>
    <property type="molecule type" value="Genomic_DNA"/>
</dbReference>
<dbReference type="OrthoDB" id="8154at10239"/>
<sequence length="220" mass="24910">MRVTIISDASFCPNTKAAGYGGWVVCNRGNNANGGPLRGAPDNNAAETMAICNVIWEGLKANLIQSGDHLIVQTDCSTAIKVYKEASWKSEQEGTAFKWLNDQLRKYNLTIEFRHVKGHTSNQDQRSKAQRFCDERARSAMRLERSKIRLQECKELISEAKKKENRPKKGSGHLRRNIRMKEKVCSAARSEDDKAVAERDERIRKLKFVHSFMNRGANGI</sequence>
<dbReference type="PROSITE" id="PS50879">
    <property type="entry name" value="RNASE_H_1"/>
    <property type="match status" value="1"/>
</dbReference>